<proteinExistence type="predicted"/>
<sequence length="67" mass="7518">VGGFLIELEALPNSELGFDNSKIDGISNSTVDTETKRKKFEFDLKKLLPPPLLGFFVALIFLFFEIP</sequence>
<evidence type="ECO:0000256" key="1">
    <source>
        <dbReference type="SAM" id="Phobius"/>
    </source>
</evidence>
<keyword evidence="1" id="KW-0472">Membrane</keyword>
<comment type="caution">
    <text evidence="2">The sequence shown here is derived from an EMBL/GenBank/DDBJ whole genome shotgun (WGS) entry which is preliminary data.</text>
</comment>
<name>W1YH52_9ZZZZ</name>
<reference evidence="2" key="1">
    <citation type="submission" date="2013-12" db="EMBL/GenBank/DDBJ databases">
        <title>A Varibaculum cambriense genome reconstructed from a premature infant gut community with otherwise low bacterial novelty that shifts toward anaerobic metabolism during the third week of life.</title>
        <authorList>
            <person name="Brown C.T."/>
            <person name="Sharon I."/>
            <person name="Thomas B.C."/>
            <person name="Castelle C.J."/>
            <person name="Morowitz M.J."/>
            <person name="Banfield J.F."/>
        </authorList>
    </citation>
    <scope>NUCLEOTIDE SEQUENCE</scope>
</reference>
<protein>
    <submittedName>
        <fullName evidence="2">Transporter, auxin efflux carrier (AEC) family protein</fullName>
    </submittedName>
</protein>
<dbReference type="AlphaFoldDB" id="W1YH52"/>
<dbReference type="EMBL" id="AZMM01005576">
    <property type="protein sequence ID" value="ETJ40524.1"/>
    <property type="molecule type" value="Genomic_DNA"/>
</dbReference>
<keyword evidence="1" id="KW-0812">Transmembrane</keyword>
<organism evidence="2">
    <name type="scientific">human gut metagenome</name>
    <dbReference type="NCBI Taxonomy" id="408170"/>
    <lineage>
        <taxon>unclassified sequences</taxon>
        <taxon>metagenomes</taxon>
        <taxon>organismal metagenomes</taxon>
    </lineage>
</organism>
<feature type="non-terminal residue" evidence="2">
    <location>
        <position position="1"/>
    </location>
</feature>
<keyword evidence="1" id="KW-1133">Transmembrane helix</keyword>
<accession>W1YH52</accession>
<gene>
    <name evidence="2" type="ORF">Q604_UNBC05576G0001</name>
</gene>
<feature type="transmembrane region" description="Helical" evidence="1">
    <location>
        <begin position="47"/>
        <end position="64"/>
    </location>
</feature>
<evidence type="ECO:0000313" key="2">
    <source>
        <dbReference type="EMBL" id="ETJ40524.1"/>
    </source>
</evidence>
<feature type="non-terminal residue" evidence="2">
    <location>
        <position position="67"/>
    </location>
</feature>